<feature type="domain" description="Multidrug resistance protein MdtA-like barrel-sandwich hybrid" evidence="6">
    <location>
        <begin position="59"/>
        <end position="448"/>
    </location>
</feature>
<dbReference type="InterPro" id="IPR058627">
    <property type="entry name" value="MdtA-like_C"/>
</dbReference>
<dbReference type="Gene3D" id="2.40.420.20">
    <property type="match status" value="1"/>
</dbReference>
<feature type="domain" description="Multidrug resistance protein MdtA-like C-terminal permuted SH3" evidence="8">
    <location>
        <begin position="548"/>
        <end position="610"/>
    </location>
</feature>
<feature type="compositionally biased region" description="Basic and acidic residues" evidence="5">
    <location>
        <begin position="580"/>
        <end position="592"/>
    </location>
</feature>
<dbReference type="PANTHER" id="PTHR32347">
    <property type="entry name" value="EFFLUX SYSTEM COMPONENT YKNX-RELATED"/>
    <property type="match status" value="1"/>
</dbReference>
<dbReference type="NCBIfam" id="TIGR01730">
    <property type="entry name" value="RND_mfp"/>
    <property type="match status" value="1"/>
</dbReference>
<comment type="caution">
    <text evidence="9">The sequence shown here is derived from an EMBL/GenBank/DDBJ whole genome shotgun (WGS) entry which is preliminary data.</text>
</comment>
<dbReference type="PANTHER" id="PTHR32347:SF27">
    <property type="entry name" value="RND EFFLUX PUMP MEMBRANE FUSION PROTEIN BARREL-SANDWICH DOMAIN-CONTAINING PROTEIN"/>
    <property type="match status" value="1"/>
</dbReference>
<feature type="region of interest" description="Disordered" evidence="5">
    <location>
        <begin position="572"/>
        <end position="592"/>
    </location>
</feature>
<dbReference type="GO" id="GO:0030313">
    <property type="term" value="C:cell envelope"/>
    <property type="evidence" value="ECO:0007669"/>
    <property type="project" value="UniProtKB-SubCell"/>
</dbReference>
<evidence type="ECO:0000259" key="8">
    <source>
        <dbReference type="Pfam" id="PF25967"/>
    </source>
</evidence>
<evidence type="ECO:0000313" key="10">
    <source>
        <dbReference type="Proteomes" id="UP000237684"/>
    </source>
</evidence>
<dbReference type="RefSeq" id="WP_106380737.1">
    <property type="nucleotide sequence ID" value="NZ_NIGF01000015.1"/>
</dbReference>
<evidence type="ECO:0000313" key="9">
    <source>
        <dbReference type="EMBL" id="PQV63148.1"/>
    </source>
</evidence>
<keyword evidence="3 4" id="KW-0175">Coiled coil</keyword>
<comment type="similarity">
    <text evidence="2">Belongs to the membrane fusion protein (MFP) (TC 8.A.1) family.</text>
</comment>
<accession>A0A2S8SQT6</accession>
<dbReference type="Pfam" id="PF25917">
    <property type="entry name" value="BSH_RND"/>
    <property type="match status" value="1"/>
</dbReference>
<evidence type="ECO:0000259" key="7">
    <source>
        <dbReference type="Pfam" id="PF25954"/>
    </source>
</evidence>
<dbReference type="InterPro" id="IPR006143">
    <property type="entry name" value="RND_pump_MFP"/>
</dbReference>
<dbReference type="GO" id="GO:0016020">
    <property type="term" value="C:membrane"/>
    <property type="evidence" value="ECO:0007669"/>
    <property type="project" value="InterPro"/>
</dbReference>
<comment type="subcellular location">
    <subcellularLocation>
        <location evidence="1">Cell envelope</location>
    </subcellularLocation>
</comment>
<evidence type="ECO:0000256" key="3">
    <source>
        <dbReference type="ARBA" id="ARBA00023054"/>
    </source>
</evidence>
<dbReference type="AlphaFoldDB" id="A0A2S8SQT6"/>
<keyword evidence="10" id="KW-1185">Reference proteome</keyword>
<evidence type="ECO:0000259" key="6">
    <source>
        <dbReference type="Pfam" id="PF25917"/>
    </source>
</evidence>
<evidence type="ECO:0000256" key="5">
    <source>
        <dbReference type="SAM" id="MobiDB-lite"/>
    </source>
</evidence>
<dbReference type="Pfam" id="PF25954">
    <property type="entry name" value="Beta-barrel_RND_2"/>
    <property type="match status" value="1"/>
</dbReference>
<dbReference type="InterPro" id="IPR050465">
    <property type="entry name" value="UPF0194_transport"/>
</dbReference>
<sequence length="626" mass="66552">MKPKLKIFLPVFVLALLLVFWRLRATRNAAPIRVETAVATRADVEATVSASGKIEPFSTLDVKSKAGGTILKMAVEEGTRVKRGQLICLIDRRDNLASYNQAAADVQAARAALQQAQAGAQLQSESLGPQIEQAQQTVVASRAHLTSARSALQQQREAGIAQIRQSQASVASARAQLQSALEGAGAQPLLTRSGLDSARAGVASSQANLRSARENGRSLQTAALPQAKAAAKSQIDQTKSNLVAAQSALQRQQTLFEQGAVARNTVESAQNQLDLTRAALENAQSRLDTLGAEQESQKRDALAKIAAAQAALASSRAALAQASANRVQERVKTSDASAARASLRQAQAVLTASVAQSRQIAQREADVSAALATLRQNEAALQVARANRLQNVVKGADVASSRANLQKAGQEAEQRARNLAQTVVTAPRDGVVLQKYVDTGAIIQSGESGFSGGTSIVQLADLRRVYVVAQVDESDIGQIRVGQKVRVTLDAYPEKPFLGRVRKIFPTALAENNITFVKVQVEMLVSDARLRPSLNATCDFELQNRRDVLSVPLEAIREEGQKTFVTLVKNSQSAAGEKANPQKREVKLGARGDDRAEILSGLRAGDKVVLPKVEPTPAPRGGPFGG</sequence>
<evidence type="ECO:0000256" key="4">
    <source>
        <dbReference type="SAM" id="Coils"/>
    </source>
</evidence>
<evidence type="ECO:0000256" key="1">
    <source>
        <dbReference type="ARBA" id="ARBA00004196"/>
    </source>
</evidence>
<dbReference type="Gene3D" id="2.40.50.100">
    <property type="match status" value="1"/>
</dbReference>
<dbReference type="Gene3D" id="1.10.287.470">
    <property type="entry name" value="Helix hairpin bin"/>
    <property type="match status" value="2"/>
</dbReference>
<dbReference type="GO" id="GO:0015562">
    <property type="term" value="F:efflux transmembrane transporter activity"/>
    <property type="evidence" value="ECO:0007669"/>
    <property type="project" value="InterPro"/>
</dbReference>
<dbReference type="Gene3D" id="2.40.30.170">
    <property type="match status" value="1"/>
</dbReference>
<dbReference type="Proteomes" id="UP000237684">
    <property type="component" value="Unassembled WGS sequence"/>
</dbReference>
<evidence type="ECO:0000256" key="2">
    <source>
        <dbReference type="ARBA" id="ARBA00009477"/>
    </source>
</evidence>
<dbReference type="SUPFAM" id="SSF111369">
    <property type="entry name" value="HlyD-like secretion proteins"/>
    <property type="match status" value="2"/>
</dbReference>
<protein>
    <submittedName>
        <fullName evidence="9">HlyD family secretion protein</fullName>
    </submittedName>
</protein>
<dbReference type="EMBL" id="NIGF01000015">
    <property type="protein sequence ID" value="PQV63148.1"/>
    <property type="molecule type" value="Genomic_DNA"/>
</dbReference>
<name>A0A2S8SQT6_9BACT</name>
<reference evidence="9 10" key="1">
    <citation type="journal article" date="2018" name="Syst. Appl. Microbiol.">
        <title>Abditibacterium utsteinense sp. nov., the first cultivated member of candidate phylum FBP, isolated from ice-free Antarctic soil samples.</title>
        <authorList>
            <person name="Tahon G."/>
            <person name="Tytgat B."/>
            <person name="Lebbe L."/>
            <person name="Carlier A."/>
            <person name="Willems A."/>
        </authorList>
    </citation>
    <scope>NUCLEOTIDE SEQUENCE [LARGE SCALE GENOMIC DNA]</scope>
    <source>
        <strain evidence="9 10">LMG 29911</strain>
    </source>
</reference>
<dbReference type="InterPro" id="IPR058792">
    <property type="entry name" value="Beta-barrel_RND_2"/>
</dbReference>
<proteinExistence type="inferred from homology"/>
<dbReference type="InParanoid" id="A0A2S8SQT6"/>
<organism evidence="9 10">
    <name type="scientific">Abditibacterium utsteinense</name>
    <dbReference type="NCBI Taxonomy" id="1960156"/>
    <lineage>
        <taxon>Bacteria</taxon>
        <taxon>Pseudomonadati</taxon>
        <taxon>Abditibacteriota</taxon>
        <taxon>Abditibacteriia</taxon>
        <taxon>Abditibacteriales</taxon>
        <taxon>Abditibacteriaceae</taxon>
        <taxon>Abditibacterium</taxon>
    </lineage>
</organism>
<dbReference type="Pfam" id="PF25967">
    <property type="entry name" value="RND-MFP_C"/>
    <property type="match status" value="1"/>
</dbReference>
<gene>
    <name evidence="9" type="ORF">B1R32_11556</name>
</gene>
<feature type="domain" description="CusB-like beta-barrel" evidence="7">
    <location>
        <begin position="465"/>
        <end position="541"/>
    </location>
</feature>
<dbReference type="InterPro" id="IPR058625">
    <property type="entry name" value="MdtA-like_BSH"/>
</dbReference>
<feature type="coiled-coil region" evidence="4">
    <location>
        <begin position="228"/>
        <end position="325"/>
    </location>
</feature>
<dbReference type="OrthoDB" id="9809068at2"/>